<reference evidence="4" key="1">
    <citation type="submission" date="2018-05" db="EMBL/GenBank/DDBJ databases">
        <authorList>
            <person name="Lanie J.A."/>
            <person name="Ng W.-L."/>
            <person name="Kazmierczak K.M."/>
            <person name="Andrzejewski T.M."/>
            <person name="Davidsen T.M."/>
            <person name="Wayne K.J."/>
            <person name="Tettelin H."/>
            <person name="Glass J.I."/>
            <person name="Rusch D."/>
            <person name="Podicherti R."/>
            <person name="Tsui H.-C.T."/>
            <person name="Winkler M.E."/>
        </authorList>
    </citation>
    <scope>NUCLEOTIDE SEQUENCE</scope>
</reference>
<comment type="pathway">
    <text evidence="1">Sulfur metabolism; hydrogen sulfide biosynthesis; sulfite from sulfate: step 1/3.</text>
</comment>
<dbReference type="InterPro" id="IPR024951">
    <property type="entry name" value="Sulfurylase_cat_dom"/>
</dbReference>
<evidence type="ECO:0000313" key="4">
    <source>
        <dbReference type="EMBL" id="SVD90614.1"/>
    </source>
</evidence>
<dbReference type="EMBL" id="UINC01181099">
    <property type="protein sequence ID" value="SVD90614.1"/>
    <property type="molecule type" value="Genomic_DNA"/>
</dbReference>
<dbReference type="InterPro" id="IPR015947">
    <property type="entry name" value="PUA-like_sf"/>
</dbReference>
<feature type="domain" description="Sulphate adenylyltransferase catalytic" evidence="2">
    <location>
        <begin position="171"/>
        <end position="201"/>
    </location>
</feature>
<dbReference type="Pfam" id="PF14306">
    <property type="entry name" value="PUA_2"/>
    <property type="match status" value="1"/>
</dbReference>
<accession>A0A382Z538</accession>
<dbReference type="SUPFAM" id="SSF88697">
    <property type="entry name" value="PUA domain-like"/>
    <property type="match status" value="1"/>
</dbReference>
<dbReference type="AlphaFoldDB" id="A0A382Z538"/>
<dbReference type="SUPFAM" id="SSF52374">
    <property type="entry name" value="Nucleotidylyl transferase"/>
    <property type="match status" value="1"/>
</dbReference>
<evidence type="ECO:0000259" key="3">
    <source>
        <dbReference type="Pfam" id="PF14306"/>
    </source>
</evidence>
<evidence type="ECO:0000256" key="1">
    <source>
        <dbReference type="ARBA" id="ARBA00005048"/>
    </source>
</evidence>
<protein>
    <recommendedName>
        <fullName evidence="5">ATP-sulfurylase PUA-like domain-containing protein</fullName>
    </recommendedName>
</protein>
<dbReference type="Gene3D" id="3.40.50.620">
    <property type="entry name" value="HUPs"/>
    <property type="match status" value="1"/>
</dbReference>
<evidence type="ECO:0008006" key="5">
    <source>
        <dbReference type="Google" id="ProtNLM"/>
    </source>
</evidence>
<evidence type="ECO:0000259" key="2">
    <source>
        <dbReference type="Pfam" id="PF01747"/>
    </source>
</evidence>
<proteinExistence type="predicted"/>
<dbReference type="InterPro" id="IPR014729">
    <property type="entry name" value="Rossmann-like_a/b/a_fold"/>
</dbReference>
<dbReference type="GO" id="GO:0004781">
    <property type="term" value="F:sulfate adenylyltransferase (ATP) activity"/>
    <property type="evidence" value="ECO:0007669"/>
    <property type="project" value="InterPro"/>
</dbReference>
<sequence>MSELVPPHGSKTLKPLALEDDALTTELEKAKSLPKITCSSREFGDVIMLGIGGFTPLDGFMTKLDWQSVCGNMTTSNGTFWPIPITLSTDDEDIKEEDEVALVNSKTDEIIATMFVTEKYTIDKEYECEMVYKTTEMEHPGVVMVMEQGKYNLGGPIKVLSDGGYPEKYGDLYMTPTKTRDYFKDKGWSTIAAFQTRNPMHM</sequence>
<dbReference type="Gene3D" id="3.10.400.10">
    <property type="entry name" value="Sulfate adenylyltransferase"/>
    <property type="match status" value="1"/>
</dbReference>
<organism evidence="4">
    <name type="scientific">marine metagenome</name>
    <dbReference type="NCBI Taxonomy" id="408172"/>
    <lineage>
        <taxon>unclassified sequences</taxon>
        <taxon>metagenomes</taxon>
        <taxon>ecological metagenomes</taxon>
    </lineage>
</organism>
<dbReference type="InterPro" id="IPR025980">
    <property type="entry name" value="ATP-Sase_PUA-like_dom"/>
</dbReference>
<dbReference type="PANTHER" id="PTHR43509">
    <property type="match status" value="1"/>
</dbReference>
<dbReference type="Pfam" id="PF01747">
    <property type="entry name" value="ATP-sulfurylase"/>
    <property type="match status" value="1"/>
</dbReference>
<feature type="domain" description="ATP-sulfurylase PUA-like" evidence="3">
    <location>
        <begin position="6"/>
        <end position="161"/>
    </location>
</feature>
<name>A0A382Z538_9ZZZZ</name>
<dbReference type="PANTHER" id="PTHR43509:SF1">
    <property type="entry name" value="SULFATE ADENYLYLTRANSFERASE"/>
    <property type="match status" value="1"/>
</dbReference>
<feature type="non-terminal residue" evidence="4">
    <location>
        <position position="202"/>
    </location>
</feature>
<gene>
    <name evidence="4" type="ORF">METZ01_LOCUS443468</name>
</gene>